<dbReference type="PROSITE" id="PS50929">
    <property type="entry name" value="ABC_TM1F"/>
    <property type="match status" value="2"/>
</dbReference>
<dbReference type="GO" id="GO:0140359">
    <property type="term" value="F:ABC-type transporter activity"/>
    <property type="evidence" value="ECO:0000318"/>
    <property type="project" value="GO_Central"/>
</dbReference>
<keyword evidence="4 10" id="KW-0812">Transmembrane</keyword>
<dbReference type="PANTHER" id="PTHR24223">
    <property type="entry name" value="ATP-BINDING CASSETTE SUB-FAMILY C"/>
    <property type="match status" value="1"/>
</dbReference>
<dbReference type="InterPro" id="IPR003593">
    <property type="entry name" value="AAA+_ATPase"/>
</dbReference>
<dbReference type="InterPro" id="IPR050173">
    <property type="entry name" value="ABC_transporter_C-like"/>
</dbReference>
<evidence type="ECO:0000313" key="14">
    <source>
        <dbReference type="Proteomes" id="UP000001514"/>
    </source>
</evidence>
<feature type="non-terminal residue" evidence="13">
    <location>
        <position position="1"/>
    </location>
</feature>
<accession>D8RUJ9</accession>
<dbReference type="Gene3D" id="3.40.50.300">
    <property type="entry name" value="P-loop containing nucleotide triphosphate hydrolases"/>
    <property type="match status" value="2"/>
</dbReference>
<dbReference type="InterPro" id="IPR036640">
    <property type="entry name" value="ABC1_TM_sf"/>
</dbReference>
<dbReference type="Pfam" id="PF00664">
    <property type="entry name" value="ABC_membrane"/>
    <property type="match status" value="2"/>
</dbReference>
<feature type="transmembrane region" description="Helical" evidence="10">
    <location>
        <begin position="157"/>
        <end position="180"/>
    </location>
</feature>
<evidence type="ECO:0000256" key="1">
    <source>
        <dbReference type="ARBA" id="ARBA00004141"/>
    </source>
</evidence>
<evidence type="ECO:0000256" key="7">
    <source>
        <dbReference type="ARBA" id="ARBA00022840"/>
    </source>
</evidence>
<dbReference type="InterPro" id="IPR017871">
    <property type="entry name" value="ABC_transporter-like_CS"/>
</dbReference>
<dbReference type="InterPro" id="IPR027417">
    <property type="entry name" value="P-loop_NTPase"/>
</dbReference>
<evidence type="ECO:0000256" key="5">
    <source>
        <dbReference type="ARBA" id="ARBA00022737"/>
    </source>
</evidence>
<dbReference type="EMBL" id="GL377590">
    <property type="protein sequence ID" value="EFJ24046.1"/>
    <property type="molecule type" value="Genomic_DNA"/>
</dbReference>
<dbReference type="Gramene" id="EFJ24046">
    <property type="protein sequence ID" value="EFJ24046"/>
    <property type="gene ID" value="SELMODRAFT_82"/>
</dbReference>
<dbReference type="PANTHER" id="PTHR24223:SF401">
    <property type="entry name" value="ATP-BINDING CASSETTE TRANSPORTER SUBFAMILY C"/>
    <property type="match status" value="1"/>
</dbReference>
<dbReference type="InterPro" id="IPR011527">
    <property type="entry name" value="ABC1_TM_dom"/>
</dbReference>
<comment type="similarity">
    <text evidence="2">Belongs to the ABC transporter superfamily. ABCC family. Conjugate transporter (TC 3.A.1.208) subfamily.</text>
</comment>
<name>D8RUJ9_SELML</name>
<feature type="transmembrane region" description="Helical" evidence="10">
    <location>
        <begin position="525"/>
        <end position="551"/>
    </location>
</feature>
<dbReference type="PROSITE" id="PS50893">
    <property type="entry name" value="ABC_TRANSPORTER_2"/>
    <property type="match status" value="2"/>
</dbReference>
<protein>
    <submittedName>
        <fullName evidence="13">Uncharacterized protein</fullName>
    </submittedName>
</protein>
<dbReference type="HOGENOM" id="CLU_000604_27_1_1"/>
<dbReference type="SUPFAM" id="SSF90123">
    <property type="entry name" value="ABC transporter transmembrane region"/>
    <property type="match status" value="2"/>
</dbReference>
<dbReference type="GO" id="GO:0016020">
    <property type="term" value="C:membrane"/>
    <property type="evidence" value="ECO:0007669"/>
    <property type="project" value="UniProtKB-SubCell"/>
</dbReference>
<dbReference type="KEGG" id="smo:SELMODRAFT_82"/>
<dbReference type="GO" id="GO:0055085">
    <property type="term" value="P:transmembrane transport"/>
    <property type="evidence" value="ECO:0000318"/>
    <property type="project" value="GO_Central"/>
</dbReference>
<dbReference type="SUPFAM" id="SSF52540">
    <property type="entry name" value="P-loop containing nucleoside triphosphate hydrolases"/>
    <property type="match status" value="2"/>
</dbReference>
<keyword evidence="6" id="KW-0547">Nucleotide-binding</keyword>
<comment type="subcellular location">
    <subcellularLocation>
        <location evidence="1">Membrane</location>
        <topology evidence="1">Multi-pass membrane protein</topology>
    </subcellularLocation>
</comment>
<feature type="domain" description="ABC transporter" evidence="11">
    <location>
        <begin position="846"/>
        <end position="1072"/>
    </location>
</feature>
<dbReference type="InterPro" id="IPR044746">
    <property type="entry name" value="ABCC_6TM_D1"/>
</dbReference>
<dbReference type="InterPro" id="IPR044726">
    <property type="entry name" value="ABCC_6TM_D2"/>
</dbReference>
<dbReference type="SMART" id="SM00382">
    <property type="entry name" value="AAA"/>
    <property type="match status" value="2"/>
</dbReference>
<dbReference type="GO" id="GO:0016887">
    <property type="term" value="F:ATP hydrolysis activity"/>
    <property type="evidence" value="ECO:0007669"/>
    <property type="project" value="InterPro"/>
</dbReference>
<feature type="domain" description="ABC transmembrane type-1" evidence="12">
    <location>
        <begin position="531"/>
        <end position="786"/>
    </location>
</feature>
<evidence type="ECO:0000256" key="9">
    <source>
        <dbReference type="ARBA" id="ARBA00023136"/>
    </source>
</evidence>
<dbReference type="CDD" id="cd18580">
    <property type="entry name" value="ABC_6TM_ABCC_D2"/>
    <property type="match status" value="1"/>
</dbReference>
<dbReference type="PROSITE" id="PS00211">
    <property type="entry name" value="ABC_TRANSPORTER_1"/>
    <property type="match status" value="1"/>
</dbReference>
<dbReference type="InterPro" id="IPR003439">
    <property type="entry name" value="ABC_transporter-like_ATP-bd"/>
</dbReference>
<feature type="domain" description="ABC transmembrane type-1" evidence="12">
    <location>
        <begin position="1"/>
        <end position="216"/>
    </location>
</feature>
<keyword evidence="9 10" id="KW-0472">Membrane</keyword>
<feature type="non-terminal residue" evidence="13">
    <location>
        <position position="1072"/>
    </location>
</feature>
<dbReference type="AlphaFoldDB" id="D8RUJ9"/>
<evidence type="ECO:0000313" key="13">
    <source>
        <dbReference type="EMBL" id="EFJ24046.1"/>
    </source>
</evidence>
<dbReference type="CDD" id="cd18579">
    <property type="entry name" value="ABC_6TM_ABCC_D1"/>
    <property type="match status" value="1"/>
</dbReference>
<keyword evidence="14" id="KW-1185">Reference proteome</keyword>
<dbReference type="FunFam" id="3.40.50.300:FF:000973">
    <property type="entry name" value="Multidrug resistance-associated protein 4"/>
    <property type="match status" value="1"/>
</dbReference>
<dbReference type="eggNOG" id="KOG0054">
    <property type="taxonomic scope" value="Eukaryota"/>
</dbReference>
<keyword evidence="5" id="KW-0677">Repeat</keyword>
<gene>
    <name evidence="13" type="ORF">SELMODRAFT_82</name>
</gene>
<dbReference type="FunFam" id="1.20.1560.10:FF:000013">
    <property type="entry name" value="ABC transporter C family member 2"/>
    <property type="match status" value="1"/>
</dbReference>
<evidence type="ECO:0000259" key="11">
    <source>
        <dbReference type="PROSITE" id="PS50893"/>
    </source>
</evidence>
<dbReference type="InParanoid" id="D8RUJ9"/>
<keyword evidence="8 10" id="KW-1133">Transmembrane helix</keyword>
<dbReference type="Proteomes" id="UP000001514">
    <property type="component" value="Unassembled WGS sequence"/>
</dbReference>
<dbReference type="OMA" id="KDHDLEM"/>
<dbReference type="FunFam" id="3.40.50.300:FF:000163">
    <property type="entry name" value="Multidrug resistance-associated protein member 4"/>
    <property type="match status" value="1"/>
</dbReference>
<feature type="domain" description="ABC transporter" evidence="11">
    <location>
        <begin position="241"/>
        <end position="472"/>
    </location>
</feature>
<evidence type="ECO:0000256" key="2">
    <source>
        <dbReference type="ARBA" id="ARBA00009726"/>
    </source>
</evidence>
<feature type="transmembrane region" description="Helical" evidence="10">
    <location>
        <begin position="563"/>
        <end position="583"/>
    </location>
</feature>
<dbReference type="Pfam" id="PF00005">
    <property type="entry name" value="ABC_tran"/>
    <property type="match status" value="2"/>
</dbReference>
<evidence type="ECO:0000256" key="10">
    <source>
        <dbReference type="SAM" id="Phobius"/>
    </source>
</evidence>
<evidence type="ECO:0000256" key="4">
    <source>
        <dbReference type="ARBA" id="ARBA00022692"/>
    </source>
</evidence>
<feature type="transmembrane region" description="Helical" evidence="10">
    <location>
        <begin position="73"/>
        <end position="92"/>
    </location>
</feature>
<reference evidence="13 14" key="1">
    <citation type="journal article" date="2011" name="Science">
        <title>The Selaginella genome identifies genetic changes associated with the evolution of vascular plants.</title>
        <authorList>
            <person name="Banks J.A."/>
            <person name="Nishiyama T."/>
            <person name="Hasebe M."/>
            <person name="Bowman J.L."/>
            <person name="Gribskov M."/>
            <person name="dePamphilis C."/>
            <person name="Albert V.A."/>
            <person name="Aono N."/>
            <person name="Aoyama T."/>
            <person name="Ambrose B.A."/>
            <person name="Ashton N.W."/>
            <person name="Axtell M.J."/>
            <person name="Barker E."/>
            <person name="Barker M.S."/>
            <person name="Bennetzen J.L."/>
            <person name="Bonawitz N.D."/>
            <person name="Chapple C."/>
            <person name="Cheng C."/>
            <person name="Correa L.G."/>
            <person name="Dacre M."/>
            <person name="DeBarry J."/>
            <person name="Dreyer I."/>
            <person name="Elias M."/>
            <person name="Engstrom E.M."/>
            <person name="Estelle M."/>
            <person name="Feng L."/>
            <person name="Finet C."/>
            <person name="Floyd S.K."/>
            <person name="Frommer W.B."/>
            <person name="Fujita T."/>
            <person name="Gramzow L."/>
            <person name="Gutensohn M."/>
            <person name="Harholt J."/>
            <person name="Hattori M."/>
            <person name="Heyl A."/>
            <person name="Hirai T."/>
            <person name="Hiwatashi Y."/>
            <person name="Ishikawa M."/>
            <person name="Iwata M."/>
            <person name="Karol K.G."/>
            <person name="Koehler B."/>
            <person name="Kolukisaoglu U."/>
            <person name="Kubo M."/>
            <person name="Kurata T."/>
            <person name="Lalonde S."/>
            <person name="Li K."/>
            <person name="Li Y."/>
            <person name="Litt A."/>
            <person name="Lyons E."/>
            <person name="Manning G."/>
            <person name="Maruyama T."/>
            <person name="Michael T.P."/>
            <person name="Mikami K."/>
            <person name="Miyazaki S."/>
            <person name="Morinaga S."/>
            <person name="Murata T."/>
            <person name="Mueller-Roeber B."/>
            <person name="Nelson D.R."/>
            <person name="Obara M."/>
            <person name="Oguri Y."/>
            <person name="Olmstead R.G."/>
            <person name="Onodera N."/>
            <person name="Petersen B.L."/>
            <person name="Pils B."/>
            <person name="Prigge M."/>
            <person name="Rensing S.A."/>
            <person name="Riano-Pachon D.M."/>
            <person name="Roberts A.W."/>
            <person name="Sato Y."/>
            <person name="Scheller H.V."/>
            <person name="Schulz B."/>
            <person name="Schulz C."/>
            <person name="Shakirov E.V."/>
            <person name="Shibagaki N."/>
            <person name="Shinohara N."/>
            <person name="Shippen D.E."/>
            <person name="Soerensen I."/>
            <person name="Sotooka R."/>
            <person name="Sugimoto N."/>
            <person name="Sugita M."/>
            <person name="Sumikawa N."/>
            <person name="Tanurdzic M."/>
            <person name="Theissen G."/>
            <person name="Ulvskov P."/>
            <person name="Wakazuki S."/>
            <person name="Weng J.K."/>
            <person name="Willats W.W."/>
            <person name="Wipf D."/>
            <person name="Wolf P.G."/>
            <person name="Yang L."/>
            <person name="Zimmer A.D."/>
            <person name="Zhu Q."/>
            <person name="Mitros T."/>
            <person name="Hellsten U."/>
            <person name="Loque D."/>
            <person name="Otillar R."/>
            <person name="Salamov A."/>
            <person name="Schmutz J."/>
            <person name="Shapiro H."/>
            <person name="Lindquist E."/>
            <person name="Lucas S."/>
            <person name="Rokhsar D."/>
            <person name="Grigoriev I.V."/>
        </authorList>
    </citation>
    <scope>NUCLEOTIDE SEQUENCE [LARGE SCALE GENOMIC DNA]</scope>
</reference>
<dbReference type="CDD" id="cd03244">
    <property type="entry name" value="ABCC_MRP_domain2"/>
    <property type="match status" value="1"/>
</dbReference>
<keyword evidence="7" id="KW-0067">ATP-binding</keyword>
<evidence type="ECO:0000259" key="12">
    <source>
        <dbReference type="PROSITE" id="PS50929"/>
    </source>
</evidence>
<evidence type="ECO:0000256" key="3">
    <source>
        <dbReference type="ARBA" id="ARBA00022448"/>
    </source>
</evidence>
<proteinExistence type="inferred from homology"/>
<feature type="transmembrane region" description="Helical" evidence="10">
    <location>
        <begin position="46"/>
        <end position="67"/>
    </location>
</feature>
<organism evidence="14">
    <name type="scientific">Selaginella moellendorffii</name>
    <name type="common">Spikemoss</name>
    <dbReference type="NCBI Taxonomy" id="88036"/>
    <lineage>
        <taxon>Eukaryota</taxon>
        <taxon>Viridiplantae</taxon>
        <taxon>Streptophyta</taxon>
        <taxon>Embryophyta</taxon>
        <taxon>Tracheophyta</taxon>
        <taxon>Lycopodiopsida</taxon>
        <taxon>Selaginellales</taxon>
        <taxon>Selaginellaceae</taxon>
        <taxon>Selaginella</taxon>
    </lineage>
</organism>
<evidence type="ECO:0000256" key="8">
    <source>
        <dbReference type="ARBA" id="ARBA00022989"/>
    </source>
</evidence>
<keyword evidence="3" id="KW-0813">Transport</keyword>
<dbReference type="Gene3D" id="1.20.1560.10">
    <property type="entry name" value="ABC transporter type 1, transmembrane domain"/>
    <property type="match status" value="2"/>
</dbReference>
<feature type="transmembrane region" description="Helical" evidence="10">
    <location>
        <begin position="645"/>
        <end position="674"/>
    </location>
</feature>
<dbReference type="GO" id="GO:0005524">
    <property type="term" value="F:ATP binding"/>
    <property type="evidence" value="ECO:0007669"/>
    <property type="project" value="UniProtKB-KW"/>
</dbReference>
<sequence length="1072" mass="117814">GVQIRAAVCMAVFNKILVMNAVSLSHTSNGQLLNIIGNDMQKLMDFLNAFPFVAVLIIDVLVITGVAGYEIGISAIPGILIILLAQFFQIGLGRRIKSLRRRALVFIDARVRMVGDVVTGIRVIKYNGWVVPFLKQIAITRARELSWIAKASFMRGVATAVGDAYVPLACLATFGVYVFLHGGNLNAKSTFTVLPFLGVLYKSAGSARPGFLIFGEAMIGMDRVQRFLNIHKSALHANATVKAVSCSFTWEPSGTKGSSRQLGQPVLRNINLEARKGELVAIVGSTGSGKSSLLLGLLGELKVLRGSYSLQQDAVYVPQQPWIINDTVRNNILFGSDFDLERYQSVLSACALDQDASCFPNGSDSEIGERGINLSGGQKARISLARACYNASPIVLLDDPFAAVDVPTTQHLIQHVLGGVLKGRTVIIVTNNEMCLTMCNKVYRLEYSTLHLSEAEKEINRGLVSYNARSSLESSQQSIEHTSPVVIKTTNAQLQGSSGSLVKKEISLASRGIAAKDLKEYFNTMGWALVILVGITFVITQCALTAGDYWLSVWTDKKYNLQAGPYVAIYAALAVGFLIFASLRVSLFTEATNNAARKLHSKMAENILRSPVTFFDHNPTGRIINRFTKDQSAVDEILPFTLQQVIAFVGSCLGALALIAILLPWFMLVTPIYLMVFIYMRQRYVAICCDVKRLDGVTRSAVYAHLVESIEGVVSIRAYGAEKRFMDRFVDLVDKNNQAGMMYAHASRWFATRMEMTVIFNLAVVAAFVIALRNSISPGIAAGIILVQSLKLSGLFQFTVRSSAEAENQFTSVERIQEYTHLAVEPDCKDSSKLSVPDEWPHQGTIEFRNYTMAYREDLSPALNNISFTVEGGEKLGILGRTGSGKSSLVAAIFRMVQNDACSGSIIIDDLDIQKVKLDDLRRRLSIIPQDPVLFRGSLRFNLDPFSEHSDKDMYEALARVHVAEKVKSIGNGLDSEVTENGNNFSLGERQLICLARTLLRKSRIVILDEATAAIDNKTDRLIQSTMREVFESCTCLTVAHRINTIIDCGMVLVLDTGGHIVEYDSPYNLLK</sequence>
<evidence type="ECO:0000256" key="6">
    <source>
        <dbReference type="ARBA" id="ARBA00022741"/>
    </source>
</evidence>